<dbReference type="PANTHER" id="PTHR34203">
    <property type="entry name" value="METHYLTRANSFERASE, FKBM FAMILY PROTEIN"/>
    <property type="match status" value="1"/>
</dbReference>
<dbReference type="NCBIfam" id="TIGR01444">
    <property type="entry name" value="fkbM_fam"/>
    <property type="match status" value="1"/>
</dbReference>
<dbReference type="PANTHER" id="PTHR34203:SF15">
    <property type="entry name" value="SLL1173 PROTEIN"/>
    <property type="match status" value="1"/>
</dbReference>
<keyword evidence="2" id="KW-0808">Transferase</keyword>
<evidence type="ECO:0000259" key="1">
    <source>
        <dbReference type="Pfam" id="PF05050"/>
    </source>
</evidence>
<evidence type="ECO:0000313" key="3">
    <source>
        <dbReference type="Proteomes" id="UP001374803"/>
    </source>
</evidence>
<dbReference type="Gene3D" id="3.40.50.150">
    <property type="entry name" value="Vaccinia Virus protein VP39"/>
    <property type="match status" value="1"/>
</dbReference>
<evidence type="ECO:0000313" key="2">
    <source>
        <dbReference type="EMBL" id="WXB08372.1"/>
    </source>
</evidence>
<organism evidence="2 3">
    <name type="scientific">Pendulispora rubella</name>
    <dbReference type="NCBI Taxonomy" id="2741070"/>
    <lineage>
        <taxon>Bacteria</taxon>
        <taxon>Pseudomonadati</taxon>
        <taxon>Myxococcota</taxon>
        <taxon>Myxococcia</taxon>
        <taxon>Myxococcales</taxon>
        <taxon>Sorangiineae</taxon>
        <taxon>Pendulisporaceae</taxon>
        <taxon>Pendulispora</taxon>
    </lineage>
</organism>
<dbReference type="Pfam" id="PF05050">
    <property type="entry name" value="Methyltransf_21"/>
    <property type="match status" value="1"/>
</dbReference>
<dbReference type="RefSeq" id="WP_394838047.1">
    <property type="nucleotide sequence ID" value="NZ_CP089929.1"/>
</dbReference>
<dbReference type="EMBL" id="CP089983">
    <property type="protein sequence ID" value="WXB08372.1"/>
    <property type="molecule type" value="Genomic_DNA"/>
</dbReference>
<gene>
    <name evidence="2" type="ORF">LVJ94_14140</name>
</gene>
<dbReference type="GO" id="GO:0032259">
    <property type="term" value="P:methylation"/>
    <property type="evidence" value="ECO:0007669"/>
    <property type="project" value="UniProtKB-KW"/>
</dbReference>
<reference evidence="2" key="1">
    <citation type="submission" date="2021-12" db="EMBL/GenBank/DDBJ databases">
        <title>Discovery of the Pendulisporaceae a myxobacterial family with distinct sporulation behavior and unique specialized metabolism.</title>
        <authorList>
            <person name="Garcia R."/>
            <person name="Popoff A."/>
            <person name="Bader C.D."/>
            <person name="Loehr J."/>
            <person name="Walesch S."/>
            <person name="Walt C."/>
            <person name="Boldt J."/>
            <person name="Bunk B."/>
            <person name="Haeckl F.J.F.P.J."/>
            <person name="Gunesch A.P."/>
            <person name="Birkelbach J."/>
            <person name="Nuebel U."/>
            <person name="Pietschmann T."/>
            <person name="Bach T."/>
            <person name="Mueller R."/>
        </authorList>
    </citation>
    <scope>NUCLEOTIDE SEQUENCE</scope>
    <source>
        <strain evidence="2">MSr11367</strain>
    </source>
</reference>
<name>A0ABZ2LC90_9BACT</name>
<dbReference type="InterPro" id="IPR052514">
    <property type="entry name" value="SAM-dependent_MTase"/>
</dbReference>
<feature type="domain" description="Methyltransferase FkbM" evidence="1">
    <location>
        <begin position="94"/>
        <end position="263"/>
    </location>
</feature>
<dbReference type="GO" id="GO:0008168">
    <property type="term" value="F:methyltransferase activity"/>
    <property type="evidence" value="ECO:0007669"/>
    <property type="project" value="UniProtKB-KW"/>
</dbReference>
<dbReference type="InterPro" id="IPR029063">
    <property type="entry name" value="SAM-dependent_MTases_sf"/>
</dbReference>
<dbReference type="Proteomes" id="UP001374803">
    <property type="component" value="Chromosome"/>
</dbReference>
<keyword evidence="3" id="KW-1185">Reference proteome</keyword>
<dbReference type="InterPro" id="IPR006342">
    <property type="entry name" value="FkbM_mtfrase"/>
</dbReference>
<proteinExistence type="predicted"/>
<protein>
    <submittedName>
        <fullName evidence="2">FkbM family methyltransferase</fullName>
    </submittedName>
</protein>
<accession>A0ABZ2LC90</accession>
<keyword evidence="2" id="KW-0489">Methyltransferase</keyword>
<sequence>MVERTVHVGAPLWARVSSQIVRRLPRGRYRAMNWLCRGEPPTFIDVVPGSDRRLIFECDLRNTLAREVYFTGTYEPQATMLIREVLTQGQVFVDVGANWGYFSLLSAGIVGGTGRVVAIEADPRMYRTLARNTALNSFPHLTSVHVAAAAKPGTLTLLGYSEEDTNWGLSRVVKDGGNGNGGKTFEVEAKPIDTILDEQRVDSVDLLKMDIEGAEGFALEGMRRGLASGRYRRIVLELHPDQLREHGQSAGDILRTLRDAGYRGWTIDHSLESLRRVAYGRNVGLRDFMAPLEKDSVTREWPHVLLLADGVEPPPALLR</sequence>
<dbReference type="SUPFAM" id="SSF53335">
    <property type="entry name" value="S-adenosyl-L-methionine-dependent methyltransferases"/>
    <property type="match status" value="1"/>
</dbReference>